<keyword evidence="4" id="KW-0677">Repeat</keyword>
<dbReference type="PROSITE" id="PS50068">
    <property type="entry name" value="LDLRA_2"/>
    <property type="match status" value="2"/>
</dbReference>
<feature type="region of interest" description="Disordered" evidence="9">
    <location>
        <begin position="139"/>
        <end position="162"/>
    </location>
</feature>
<keyword evidence="6" id="KW-0472">Membrane</keyword>
<keyword evidence="3" id="KW-0812">Transmembrane</keyword>
<evidence type="ECO:0000256" key="6">
    <source>
        <dbReference type="ARBA" id="ARBA00023136"/>
    </source>
</evidence>
<dbReference type="OMA" id="KMFNQDS"/>
<evidence type="ECO:0000313" key="11">
    <source>
        <dbReference type="Proteomes" id="UP001142055"/>
    </source>
</evidence>
<feature type="compositionally biased region" description="Basic and acidic residues" evidence="9">
    <location>
        <begin position="139"/>
        <end position="160"/>
    </location>
</feature>
<evidence type="ECO:0000313" key="10">
    <source>
        <dbReference type="EMBL" id="KAJ6221755.1"/>
    </source>
</evidence>
<evidence type="ECO:0000256" key="2">
    <source>
        <dbReference type="ARBA" id="ARBA00004308"/>
    </source>
</evidence>
<proteinExistence type="predicted"/>
<evidence type="ECO:0000256" key="5">
    <source>
        <dbReference type="ARBA" id="ARBA00022989"/>
    </source>
</evidence>
<evidence type="ECO:0000256" key="7">
    <source>
        <dbReference type="ARBA" id="ARBA00023157"/>
    </source>
</evidence>
<feature type="disulfide bond" evidence="8">
    <location>
        <begin position="46"/>
        <end position="61"/>
    </location>
</feature>
<dbReference type="InterPro" id="IPR050685">
    <property type="entry name" value="LDLR"/>
</dbReference>
<dbReference type="GO" id="GO:0016192">
    <property type="term" value="P:vesicle-mediated transport"/>
    <property type="evidence" value="ECO:0007669"/>
    <property type="project" value="UniProtKB-ARBA"/>
</dbReference>
<evidence type="ECO:0000256" key="9">
    <source>
        <dbReference type="SAM" id="MobiDB-lite"/>
    </source>
</evidence>
<reference evidence="10" key="1">
    <citation type="submission" date="2022-12" db="EMBL/GenBank/DDBJ databases">
        <title>Genome assemblies of Blomia tropicalis.</title>
        <authorList>
            <person name="Cui Y."/>
        </authorList>
    </citation>
    <scope>NUCLEOTIDE SEQUENCE</scope>
    <source>
        <tissue evidence="10">Adult mites</tissue>
    </source>
</reference>
<evidence type="ECO:0000256" key="3">
    <source>
        <dbReference type="ARBA" id="ARBA00022692"/>
    </source>
</evidence>
<dbReference type="GO" id="GO:0012505">
    <property type="term" value="C:endomembrane system"/>
    <property type="evidence" value="ECO:0007669"/>
    <property type="project" value="UniProtKB-SubCell"/>
</dbReference>
<evidence type="ECO:0000256" key="8">
    <source>
        <dbReference type="PROSITE-ProRule" id="PRU00124"/>
    </source>
</evidence>
<sequence length="224" mass="25404">MTENDSTTSVCPTGMFQCVIIGKVNSLHQTLSTAATNICIDGKRICDGQIDCPNGEDENDCPVQETVCYMCNGSHDQCIPMWKLCDRVVDCPRADDEQLVQCRNRTHHQSIASGMSTFSSNQMAPVNISIVNQAHHREFTEQDERPNNHSPKEISDEPTKDVFSGVRNGVGFMFRIDNMVVYNSQVKMFNQNSENIKPETEENSTQNYQENQKNRYKIPKINYP</sequence>
<comment type="caution">
    <text evidence="10">The sequence shown here is derived from an EMBL/GenBank/DDBJ whole genome shotgun (WGS) entry which is preliminary data.</text>
</comment>
<dbReference type="GO" id="GO:0005886">
    <property type="term" value="C:plasma membrane"/>
    <property type="evidence" value="ECO:0007669"/>
    <property type="project" value="TreeGrafter"/>
</dbReference>
<organism evidence="10 11">
    <name type="scientific">Blomia tropicalis</name>
    <name type="common">Mite</name>
    <dbReference type="NCBI Taxonomy" id="40697"/>
    <lineage>
        <taxon>Eukaryota</taxon>
        <taxon>Metazoa</taxon>
        <taxon>Ecdysozoa</taxon>
        <taxon>Arthropoda</taxon>
        <taxon>Chelicerata</taxon>
        <taxon>Arachnida</taxon>
        <taxon>Acari</taxon>
        <taxon>Acariformes</taxon>
        <taxon>Sarcoptiformes</taxon>
        <taxon>Astigmata</taxon>
        <taxon>Glycyphagoidea</taxon>
        <taxon>Echimyopodidae</taxon>
        <taxon>Blomia</taxon>
    </lineage>
</organism>
<feature type="region of interest" description="Disordered" evidence="9">
    <location>
        <begin position="193"/>
        <end position="224"/>
    </location>
</feature>
<dbReference type="Proteomes" id="UP001142055">
    <property type="component" value="Chromosome 1"/>
</dbReference>
<dbReference type="PANTHER" id="PTHR24270">
    <property type="entry name" value="LOW-DENSITY LIPOPROTEIN RECEPTOR-RELATED"/>
    <property type="match status" value="1"/>
</dbReference>
<protein>
    <submittedName>
        <fullName evidence="10">Uncharacterized protein</fullName>
    </submittedName>
</protein>
<dbReference type="PROSITE" id="PS01209">
    <property type="entry name" value="LDLRA_1"/>
    <property type="match status" value="1"/>
</dbReference>
<dbReference type="SMART" id="SM00192">
    <property type="entry name" value="LDLa"/>
    <property type="match status" value="2"/>
</dbReference>
<dbReference type="PRINTS" id="PR00261">
    <property type="entry name" value="LDLRECEPTOR"/>
</dbReference>
<keyword evidence="11" id="KW-1185">Reference proteome</keyword>
<accession>A0A9Q0RPM9</accession>
<dbReference type="EMBL" id="JAPWDV010000001">
    <property type="protein sequence ID" value="KAJ6221755.1"/>
    <property type="molecule type" value="Genomic_DNA"/>
</dbReference>
<keyword evidence="5" id="KW-1133">Transmembrane helix</keyword>
<name>A0A9Q0RPM9_BLOTA</name>
<dbReference type="SUPFAM" id="SSF57424">
    <property type="entry name" value="LDL receptor-like module"/>
    <property type="match status" value="2"/>
</dbReference>
<comment type="subcellular location">
    <subcellularLocation>
        <location evidence="2">Endomembrane system</location>
    </subcellularLocation>
    <subcellularLocation>
        <location evidence="1">Membrane</location>
        <topology evidence="1">Single-pass membrane protein</topology>
    </subcellularLocation>
</comment>
<dbReference type="CDD" id="cd00112">
    <property type="entry name" value="LDLa"/>
    <property type="match status" value="2"/>
</dbReference>
<comment type="caution">
    <text evidence="8">Lacks conserved residue(s) required for the propagation of feature annotation.</text>
</comment>
<dbReference type="Gene3D" id="2.40.128.620">
    <property type="match status" value="1"/>
</dbReference>
<evidence type="ECO:0000256" key="1">
    <source>
        <dbReference type="ARBA" id="ARBA00004167"/>
    </source>
</evidence>
<keyword evidence="7 8" id="KW-1015">Disulfide bond</keyword>
<gene>
    <name evidence="10" type="ORF">RDWZM_000300</name>
</gene>
<evidence type="ECO:0000256" key="4">
    <source>
        <dbReference type="ARBA" id="ARBA00022737"/>
    </source>
</evidence>
<dbReference type="InterPro" id="IPR002172">
    <property type="entry name" value="LDrepeatLR_classA_rpt"/>
</dbReference>
<dbReference type="Gene3D" id="4.10.400.10">
    <property type="entry name" value="Low-density Lipoprotein Receptor"/>
    <property type="match status" value="1"/>
</dbReference>
<dbReference type="AlphaFoldDB" id="A0A9Q0RPM9"/>
<dbReference type="InterPro" id="IPR036055">
    <property type="entry name" value="LDL_receptor-like_sf"/>
</dbReference>
<dbReference type="InterPro" id="IPR023415">
    <property type="entry name" value="LDLR_class-A_CS"/>
</dbReference>